<dbReference type="FunFam" id="1.10.630.10:FF:000126">
    <property type="entry name" value="Predicted protein"/>
    <property type="match status" value="1"/>
</dbReference>
<evidence type="ECO:0000256" key="9">
    <source>
        <dbReference type="RuleBase" id="RU000461"/>
    </source>
</evidence>
<evidence type="ECO:0000256" key="1">
    <source>
        <dbReference type="ARBA" id="ARBA00001971"/>
    </source>
</evidence>
<dbReference type="EMBL" id="JBBNAG010000002">
    <property type="protein sequence ID" value="KAK9158541.1"/>
    <property type="molecule type" value="Genomic_DNA"/>
</dbReference>
<evidence type="ECO:0000256" key="4">
    <source>
        <dbReference type="ARBA" id="ARBA00022723"/>
    </source>
</evidence>
<dbReference type="GO" id="GO:0044550">
    <property type="term" value="P:secondary metabolite biosynthetic process"/>
    <property type="evidence" value="ECO:0007669"/>
    <property type="project" value="UniProtKB-ARBA"/>
</dbReference>
<evidence type="ECO:0000256" key="8">
    <source>
        <dbReference type="PIRSR" id="PIRSR602401-1"/>
    </source>
</evidence>
<accession>A0AAP0KTQ2</accession>
<feature type="region of interest" description="Disordered" evidence="10">
    <location>
        <begin position="495"/>
        <end position="517"/>
    </location>
</feature>
<evidence type="ECO:0000313" key="12">
    <source>
        <dbReference type="Proteomes" id="UP001419268"/>
    </source>
</evidence>
<dbReference type="InterPro" id="IPR002401">
    <property type="entry name" value="Cyt_P450_E_grp-I"/>
</dbReference>
<comment type="similarity">
    <text evidence="2 9">Belongs to the cytochrome P450 family.</text>
</comment>
<keyword evidence="5 9" id="KW-0560">Oxidoreductase</keyword>
<evidence type="ECO:0008006" key="13">
    <source>
        <dbReference type="Google" id="ProtNLM"/>
    </source>
</evidence>
<comment type="cofactor">
    <cofactor evidence="1 8">
        <name>heme</name>
        <dbReference type="ChEBI" id="CHEBI:30413"/>
    </cofactor>
</comment>
<keyword evidence="3 8" id="KW-0349">Heme</keyword>
<protein>
    <recommendedName>
        <fullName evidence="13">Cytochrome P450</fullName>
    </recommendedName>
</protein>
<sequence>MDQRLALLLQLVLFTLPLMLLLSYLFKRFSSPNKNLPPGPFQWPLIGNTNLNLGETQTHLSLCDLSRKYGPIMMLKFGTTDPLMVASSHEAAAEILKTHDRICSSRYPPNSVKAPGYFEHSMVWADCSEHWKMVRRMWRTELFSTKMLDSQASIREEKVGELLMFLRRKEGQVVQLSDEVDNEKGMKGLLRQLMGVASVPDLADLYPILGPFDLQRLRRLSSKYVKMINEYWADIVKEKRASKDHSRNNFLDVLIQADFTDAQIDALFLDIFGPGSDTNSCTIEWAMSELIKNPDKLLKLEDELANVIGHGREVRDFHLENLPYLHACIKETLRLHPPLAFLLPHKVIETCQMMNYTIPKNSQIVMNAYAIHRDPRVWEDPLSFKPERFLNSSLDYQGNDFHYIPFGGGRRVCPALNMASKINRFLLASLVHNFEWSLPNGMKSNELDMQDAFMAVLVKAVPLSVMPRAKFRNHTWVTFAWVVYVDMRSAGIRRNDDQNWSSSSTKPDAPRRPPALPTTCWGFSIPPDFEAKVAKLTELGFGRDAVIQALDFSTEMRSSVLEVNLTPGHVVVGGVTLPRPLVRGWPYWQSQDGRPHWRSQDRGGGQ</sequence>
<keyword evidence="12" id="KW-1185">Reference proteome</keyword>
<dbReference type="Pfam" id="PF00067">
    <property type="entry name" value="p450"/>
    <property type="match status" value="1"/>
</dbReference>
<organism evidence="11 12">
    <name type="scientific">Stephania cephalantha</name>
    <dbReference type="NCBI Taxonomy" id="152367"/>
    <lineage>
        <taxon>Eukaryota</taxon>
        <taxon>Viridiplantae</taxon>
        <taxon>Streptophyta</taxon>
        <taxon>Embryophyta</taxon>
        <taxon>Tracheophyta</taxon>
        <taxon>Spermatophyta</taxon>
        <taxon>Magnoliopsida</taxon>
        <taxon>Ranunculales</taxon>
        <taxon>Menispermaceae</taxon>
        <taxon>Menispermoideae</taxon>
        <taxon>Cissampelideae</taxon>
        <taxon>Stephania</taxon>
    </lineage>
</organism>
<dbReference type="GO" id="GO:0020037">
    <property type="term" value="F:heme binding"/>
    <property type="evidence" value="ECO:0007669"/>
    <property type="project" value="InterPro"/>
</dbReference>
<dbReference type="PRINTS" id="PR00385">
    <property type="entry name" value="P450"/>
</dbReference>
<dbReference type="InterPro" id="IPR036396">
    <property type="entry name" value="Cyt_P450_sf"/>
</dbReference>
<evidence type="ECO:0000313" key="11">
    <source>
        <dbReference type="EMBL" id="KAK9158541.1"/>
    </source>
</evidence>
<dbReference type="PANTHER" id="PTHR47950:SF49">
    <property type="entry name" value="CYTOCHROME P450"/>
    <property type="match status" value="1"/>
</dbReference>
<reference evidence="11 12" key="1">
    <citation type="submission" date="2024-01" db="EMBL/GenBank/DDBJ databases">
        <title>Genome assemblies of Stephania.</title>
        <authorList>
            <person name="Yang L."/>
        </authorList>
    </citation>
    <scope>NUCLEOTIDE SEQUENCE [LARGE SCALE GENOMIC DNA]</scope>
    <source>
        <strain evidence="11">JXDWG</strain>
        <tissue evidence="11">Leaf</tissue>
    </source>
</reference>
<dbReference type="PROSITE" id="PS00086">
    <property type="entry name" value="CYTOCHROME_P450"/>
    <property type="match status" value="1"/>
</dbReference>
<dbReference type="InterPro" id="IPR001128">
    <property type="entry name" value="Cyt_P450"/>
</dbReference>
<evidence type="ECO:0000256" key="2">
    <source>
        <dbReference type="ARBA" id="ARBA00010617"/>
    </source>
</evidence>
<dbReference type="GO" id="GO:0016705">
    <property type="term" value="F:oxidoreductase activity, acting on paired donors, with incorporation or reduction of molecular oxygen"/>
    <property type="evidence" value="ECO:0007669"/>
    <property type="project" value="InterPro"/>
</dbReference>
<proteinExistence type="inferred from homology"/>
<dbReference type="Gene3D" id="1.10.630.10">
    <property type="entry name" value="Cytochrome P450"/>
    <property type="match status" value="1"/>
</dbReference>
<name>A0AAP0KTQ2_9MAGN</name>
<feature type="binding site" description="axial binding residue" evidence="8">
    <location>
        <position position="413"/>
    </location>
    <ligand>
        <name>heme</name>
        <dbReference type="ChEBI" id="CHEBI:30413"/>
    </ligand>
    <ligandPart>
        <name>Fe</name>
        <dbReference type="ChEBI" id="CHEBI:18248"/>
    </ligandPart>
</feature>
<comment type="caution">
    <text evidence="11">The sequence shown here is derived from an EMBL/GenBank/DDBJ whole genome shotgun (WGS) entry which is preliminary data.</text>
</comment>
<dbReference type="GO" id="GO:0005506">
    <property type="term" value="F:iron ion binding"/>
    <property type="evidence" value="ECO:0007669"/>
    <property type="project" value="InterPro"/>
</dbReference>
<evidence type="ECO:0000256" key="7">
    <source>
        <dbReference type="ARBA" id="ARBA00023033"/>
    </source>
</evidence>
<keyword evidence="7 9" id="KW-0503">Monooxygenase</keyword>
<evidence type="ECO:0000256" key="5">
    <source>
        <dbReference type="ARBA" id="ARBA00023002"/>
    </source>
</evidence>
<dbReference type="SUPFAM" id="SSF48264">
    <property type="entry name" value="Cytochrome P450"/>
    <property type="match status" value="1"/>
</dbReference>
<dbReference type="PRINTS" id="PR00463">
    <property type="entry name" value="EP450I"/>
</dbReference>
<evidence type="ECO:0000256" key="6">
    <source>
        <dbReference type="ARBA" id="ARBA00023004"/>
    </source>
</evidence>
<dbReference type="GO" id="GO:0004497">
    <property type="term" value="F:monooxygenase activity"/>
    <property type="evidence" value="ECO:0007669"/>
    <property type="project" value="UniProtKB-KW"/>
</dbReference>
<evidence type="ECO:0000256" key="10">
    <source>
        <dbReference type="SAM" id="MobiDB-lite"/>
    </source>
</evidence>
<dbReference type="Proteomes" id="UP001419268">
    <property type="component" value="Unassembled WGS sequence"/>
</dbReference>
<evidence type="ECO:0000256" key="3">
    <source>
        <dbReference type="ARBA" id="ARBA00022617"/>
    </source>
</evidence>
<dbReference type="InterPro" id="IPR017972">
    <property type="entry name" value="Cyt_P450_CS"/>
</dbReference>
<keyword evidence="4 8" id="KW-0479">Metal-binding</keyword>
<dbReference type="AlphaFoldDB" id="A0AAP0KTQ2"/>
<keyword evidence="6 8" id="KW-0408">Iron</keyword>
<gene>
    <name evidence="11" type="ORF">Scep_005115</name>
</gene>
<dbReference type="PANTHER" id="PTHR47950">
    <property type="entry name" value="CYTOCHROME P450, FAMILY 76, SUBFAMILY C, POLYPEPTIDE 5-RELATED"/>
    <property type="match status" value="1"/>
</dbReference>